<name>A0A9J6GVI8_HAELO</name>
<protein>
    <submittedName>
        <fullName evidence="1">Uncharacterized protein</fullName>
    </submittedName>
</protein>
<comment type="caution">
    <text evidence="1">The sequence shown here is derived from an EMBL/GenBank/DDBJ whole genome shotgun (WGS) entry which is preliminary data.</text>
</comment>
<dbReference type="OrthoDB" id="7788680at2759"/>
<dbReference type="Pfam" id="PF05380">
    <property type="entry name" value="Peptidase_A17"/>
    <property type="match status" value="1"/>
</dbReference>
<keyword evidence="2" id="KW-1185">Reference proteome</keyword>
<dbReference type="VEuPathDB" id="VectorBase:HLOH_059659"/>
<evidence type="ECO:0000313" key="2">
    <source>
        <dbReference type="Proteomes" id="UP000821853"/>
    </source>
</evidence>
<proteinExistence type="predicted"/>
<dbReference type="EMBL" id="JABSTR010000010">
    <property type="protein sequence ID" value="KAH9379506.1"/>
    <property type="molecule type" value="Genomic_DNA"/>
</dbReference>
<evidence type="ECO:0000313" key="1">
    <source>
        <dbReference type="EMBL" id="KAH9379506.1"/>
    </source>
</evidence>
<accession>A0A9J6GVI8</accession>
<organism evidence="1 2">
    <name type="scientific">Haemaphysalis longicornis</name>
    <name type="common">Bush tick</name>
    <dbReference type="NCBI Taxonomy" id="44386"/>
    <lineage>
        <taxon>Eukaryota</taxon>
        <taxon>Metazoa</taxon>
        <taxon>Ecdysozoa</taxon>
        <taxon>Arthropoda</taxon>
        <taxon>Chelicerata</taxon>
        <taxon>Arachnida</taxon>
        <taxon>Acari</taxon>
        <taxon>Parasitiformes</taxon>
        <taxon>Ixodida</taxon>
        <taxon>Ixodoidea</taxon>
        <taxon>Ixodidae</taxon>
        <taxon>Haemaphysalinae</taxon>
        <taxon>Haemaphysalis</taxon>
    </lineage>
</organism>
<dbReference type="AlphaFoldDB" id="A0A9J6GVI8"/>
<dbReference type="InterPro" id="IPR008042">
    <property type="entry name" value="Retrotrans_Pao"/>
</dbReference>
<sequence length="156" mass="17637">MPRSCSTNCGVETSTSTRYLTTHGGLEGVARRTPYLPEVQVSRYYRSQTNEGRTDCFHISADTRPMANEAVAYLTLESENGTRSTTLVSEQRVAPGEEITLARLELMACLFAGRLCGYILENLKQQQSNVYLRTDSTTALYWIHEDVGRWKQFARN</sequence>
<reference evidence="1 2" key="1">
    <citation type="journal article" date="2020" name="Cell">
        <title>Large-Scale Comparative Analyses of Tick Genomes Elucidate Their Genetic Diversity and Vector Capacities.</title>
        <authorList>
            <consortium name="Tick Genome and Microbiome Consortium (TIGMIC)"/>
            <person name="Jia N."/>
            <person name="Wang J."/>
            <person name="Shi W."/>
            <person name="Du L."/>
            <person name="Sun Y."/>
            <person name="Zhan W."/>
            <person name="Jiang J.F."/>
            <person name="Wang Q."/>
            <person name="Zhang B."/>
            <person name="Ji P."/>
            <person name="Bell-Sakyi L."/>
            <person name="Cui X.M."/>
            <person name="Yuan T.T."/>
            <person name="Jiang B.G."/>
            <person name="Yang W.F."/>
            <person name="Lam T.T."/>
            <person name="Chang Q.C."/>
            <person name="Ding S.J."/>
            <person name="Wang X.J."/>
            <person name="Zhu J.G."/>
            <person name="Ruan X.D."/>
            <person name="Zhao L."/>
            <person name="Wei J.T."/>
            <person name="Ye R.Z."/>
            <person name="Que T.C."/>
            <person name="Du C.H."/>
            <person name="Zhou Y.H."/>
            <person name="Cheng J.X."/>
            <person name="Dai P.F."/>
            <person name="Guo W.B."/>
            <person name="Han X.H."/>
            <person name="Huang E.J."/>
            <person name="Li L.F."/>
            <person name="Wei W."/>
            <person name="Gao Y.C."/>
            <person name="Liu J.Z."/>
            <person name="Shao H.Z."/>
            <person name="Wang X."/>
            <person name="Wang C.C."/>
            <person name="Yang T.C."/>
            <person name="Huo Q.B."/>
            <person name="Li W."/>
            <person name="Chen H.Y."/>
            <person name="Chen S.E."/>
            <person name="Zhou L.G."/>
            <person name="Ni X.B."/>
            <person name="Tian J.H."/>
            <person name="Sheng Y."/>
            <person name="Liu T."/>
            <person name="Pan Y.S."/>
            <person name="Xia L.Y."/>
            <person name="Li J."/>
            <person name="Zhao F."/>
            <person name="Cao W.C."/>
        </authorList>
    </citation>
    <scope>NUCLEOTIDE SEQUENCE [LARGE SCALE GENOMIC DNA]</scope>
    <source>
        <strain evidence="1">HaeL-2018</strain>
    </source>
</reference>
<dbReference type="Proteomes" id="UP000821853">
    <property type="component" value="Chromosome 8"/>
</dbReference>
<gene>
    <name evidence="1" type="ORF">HPB48_005764</name>
</gene>
<dbReference type="PANTHER" id="PTHR47331">
    <property type="entry name" value="PHD-TYPE DOMAIN-CONTAINING PROTEIN"/>
    <property type="match status" value="1"/>
</dbReference>